<dbReference type="PANTHER" id="PTHR43834:SF6">
    <property type="entry name" value="GTPASE DER"/>
    <property type="match status" value="1"/>
</dbReference>
<reference evidence="13 14" key="1">
    <citation type="journal article" date="2014" name="Genome Biol. Evol.">
        <title>Molecular evolution of the substrate utilization strategies and putative virulence factors in mosquito-associated Spiroplasma species.</title>
        <authorList>
            <person name="Chang T.H."/>
            <person name="Lo W.S."/>
            <person name="Ku C."/>
            <person name="Chen L.L."/>
            <person name="Kuo C.H."/>
        </authorList>
    </citation>
    <scope>NUCLEOTIDE SEQUENCE [LARGE SCALE GENOMIC DNA]</scope>
    <source>
        <strain evidence="13">Ar-1343</strain>
    </source>
</reference>
<dbReference type="InterPro" id="IPR003593">
    <property type="entry name" value="AAA+_ATPase"/>
</dbReference>
<comment type="function">
    <text evidence="8 9 11">GTPase that plays an essential role in the late steps of ribosome biogenesis.</text>
</comment>
<evidence type="ECO:0000313" key="14">
    <source>
        <dbReference type="Proteomes" id="UP000019265"/>
    </source>
</evidence>
<evidence type="ECO:0000259" key="12">
    <source>
        <dbReference type="PROSITE" id="PS51712"/>
    </source>
</evidence>
<keyword evidence="14" id="KW-1185">Reference proteome</keyword>
<evidence type="ECO:0000256" key="1">
    <source>
        <dbReference type="ARBA" id="ARBA00008279"/>
    </source>
</evidence>
<dbReference type="Pfam" id="PF14714">
    <property type="entry name" value="KH_dom-like"/>
    <property type="match status" value="1"/>
</dbReference>
<evidence type="ECO:0000313" key="13">
    <source>
        <dbReference type="EMBL" id="AHI53665.1"/>
    </source>
</evidence>
<evidence type="ECO:0000256" key="11">
    <source>
        <dbReference type="RuleBase" id="RU004481"/>
    </source>
</evidence>
<proteinExistence type="inferred from homology"/>
<feature type="binding site" evidence="9">
    <location>
        <begin position="120"/>
        <end position="123"/>
    </location>
    <ligand>
        <name>GTP</name>
        <dbReference type="ChEBI" id="CHEBI:37565"/>
        <label>1</label>
    </ligand>
</feature>
<evidence type="ECO:0000256" key="4">
    <source>
        <dbReference type="ARBA" id="ARBA00022737"/>
    </source>
</evidence>
<feature type="binding site" evidence="9">
    <location>
        <begin position="294"/>
        <end position="297"/>
    </location>
    <ligand>
        <name>GTP</name>
        <dbReference type="ChEBI" id="CHEBI:37565"/>
        <label>2</label>
    </ligand>
</feature>
<evidence type="ECO:0000256" key="7">
    <source>
        <dbReference type="ARBA" id="ARBA00032345"/>
    </source>
</evidence>
<name>W6A9X7_9MOLU</name>
<dbReference type="HAMAP" id="MF_00195">
    <property type="entry name" value="GTPase_Der"/>
    <property type="match status" value="1"/>
</dbReference>
<evidence type="ECO:0000256" key="6">
    <source>
        <dbReference type="ARBA" id="ARBA00023134"/>
    </source>
</evidence>
<evidence type="ECO:0000256" key="2">
    <source>
        <dbReference type="ARBA" id="ARBA00020953"/>
    </source>
</evidence>
<dbReference type="STRING" id="1276257.SSABA_v1c02530"/>
<gene>
    <name evidence="13" type="primary">engA</name>
    <name evidence="9" type="synonym">der</name>
    <name evidence="13" type="ORF">SSABA_v1c02530</name>
</gene>
<dbReference type="FunFam" id="3.30.300.20:FF:000004">
    <property type="entry name" value="GTPase Der"/>
    <property type="match status" value="1"/>
</dbReference>
<dbReference type="SMART" id="SM00382">
    <property type="entry name" value="AAA"/>
    <property type="match status" value="2"/>
</dbReference>
<dbReference type="PRINTS" id="PR00326">
    <property type="entry name" value="GTP1OBG"/>
</dbReference>
<dbReference type="InterPro" id="IPR016484">
    <property type="entry name" value="GTPase_Der"/>
</dbReference>
<dbReference type="AlphaFoldDB" id="W6A9X7"/>
<dbReference type="InterPro" id="IPR005225">
    <property type="entry name" value="Small_GTP-bd"/>
</dbReference>
<keyword evidence="3 9" id="KW-0690">Ribosome biogenesis</keyword>
<keyword evidence="6 9" id="KW-0342">GTP-binding</keyword>
<dbReference type="SUPFAM" id="SSF52540">
    <property type="entry name" value="P-loop containing nucleoside triphosphate hydrolases"/>
    <property type="match status" value="2"/>
</dbReference>
<dbReference type="GO" id="GO:0042254">
    <property type="term" value="P:ribosome biogenesis"/>
    <property type="evidence" value="ECO:0007669"/>
    <property type="project" value="UniProtKB-KW"/>
</dbReference>
<dbReference type="RefSeq" id="WP_025250801.1">
    <property type="nucleotide sequence ID" value="NZ_CP006934.1"/>
</dbReference>
<dbReference type="PROSITE" id="PS51712">
    <property type="entry name" value="G_ENGA"/>
    <property type="match status" value="2"/>
</dbReference>
<evidence type="ECO:0000256" key="10">
    <source>
        <dbReference type="PROSITE-ProRule" id="PRU01049"/>
    </source>
</evidence>
<dbReference type="GO" id="GO:0043022">
    <property type="term" value="F:ribosome binding"/>
    <property type="evidence" value="ECO:0007669"/>
    <property type="project" value="TreeGrafter"/>
</dbReference>
<dbReference type="InterPro" id="IPR027417">
    <property type="entry name" value="P-loop_NTPase"/>
</dbReference>
<dbReference type="PIRSF" id="PIRSF006485">
    <property type="entry name" value="GTP-binding_EngA"/>
    <property type="match status" value="1"/>
</dbReference>
<feature type="binding site" evidence="9">
    <location>
        <begin position="58"/>
        <end position="62"/>
    </location>
    <ligand>
        <name>GTP</name>
        <dbReference type="ChEBI" id="CHEBI:37565"/>
        <label>1</label>
    </ligand>
</feature>
<dbReference type="Pfam" id="PF01926">
    <property type="entry name" value="MMR_HSR1"/>
    <property type="match status" value="2"/>
</dbReference>
<dbReference type="PATRIC" id="fig|1276257.3.peg.259"/>
<dbReference type="InterPro" id="IPR006073">
    <property type="entry name" value="GTP-bd"/>
</dbReference>
<comment type="similarity">
    <text evidence="1 9 10 11">Belongs to the TRAFAC class TrmE-Era-EngA-EngB-Septin-like GTPase superfamily. EngA (Der) GTPase family.</text>
</comment>
<dbReference type="CDD" id="cd01894">
    <property type="entry name" value="EngA1"/>
    <property type="match status" value="1"/>
</dbReference>
<evidence type="ECO:0000256" key="9">
    <source>
        <dbReference type="HAMAP-Rule" id="MF_00195"/>
    </source>
</evidence>
<dbReference type="Gene3D" id="3.40.50.300">
    <property type="entry name" value="P-loop containing nucleotide triphosphate hydrolases"/>
    <property type="match status" value="2"/>
</dbReference>
<protein>
    <recommendedName>
        <fullName evidence="2 9">GTPase Der</fullName>
    </recommendedName>
    <alternativeName>
        <fullName evidence="7 9">GTP-binding protein EngA</fullName>
    </alternativeName>
</protein>
<dbReference type="EMBL" id="CP006934">
    <property type="protein sequence ID" value="AHI53665.1"/>
    <property type="molecule type" value="Genomic_DNA"/>
</dbReference>
<dbReference type="InterPro" id="IPR031166">
    <property type="entry name" value="G_ENGA"/>
</dbReference>
<dbReference type="FunFam" id="3.40.50.300:FF:000057">
    <property type="entry name" value="GTPase Der"/>
    <property type="match status" value="1"/>
</dbReference>
<sequence length="437" mass="49115">MKKKGLVAIVGRPNVGKSTLFNRIIREKKAIVEDVPGVTRDRMYGTAEWLTLPFIVIDTGGITLQDAPFAKEIKMQAEIAIEEADVIVFVINYRDGISIDDEVVAKILYKSKKPVLLVVNKYDKKSTDEEAFQFMTLGFGEPTLVSATHGIGIGDLLDRIIAAMPKQVENISDDTTNIAIIGKPNVGKSSLVNAITGEERMIVSEISGTTTDAVDSKIIVNGQKYVVIDTAGIRKRGKIYENLEKYSFLRALTSINKADIVLLIIDASIPISDQDTNIGGLAFEENKPIILVGNKWDIIPDKNTNSMIKKEEEFKAYFKYLQYAHMVFISAKEGKRINKIFEAIEHVSLNLKKRIKTSVLNEVLNKAQLLNPAPNHNGGRLKIYYGSQVEAYLPTFVMFVNNPSYVHFSYKRFLENQIRQQFDFNGVPMNLIFRERK</sequence>
<evidence type="ECO:0000256" key="8">
    <source>
        <dbReference type="ARBA" id="ARBA00053470"/>
    </source>
</evidence>
<dbReference type="Proteomes" id="UP000019265">
    <property type="component" value="Chromosome"/>
</dbReference>
<dbReference type="NCBIfam" id="TIGR00231">
    <property type="entry name" value="small_GTP"/>
    <property type="match status" value="2"/>
</dbReference>
<feature type="binding site" evidence="9">
    <location>
        <begin position="182"/>
        <end position="189"/>
    </location>
    <ligand>
        <name>GTP</name>
        <dbReference type="ChEBI" id="CHEBI:37565"/>
        <label>2</label>
    </ligand>
</feature>
<dbReference type="OrthoDB" id="9805918at2"/>
<dbReference type="eggNOG" id="COG1160">
    <property type="taxonomic scope" value="Bacteria"/>
</dbReference>
<keyword evidence="4 11" id="KW-0677">Repeat</keyword>
<keyword evidence="5 9" id="KW-0547">Nucleotide-binding</keyword>
<dbReference type="Gene3D" id="3.30.300.20">
    <property type="match status" value="1"/>
</dbReference>
<dbReference type="HOGENOM" id="CLU_016077_6_2_14"/>
<accession>W6A9X7</accession>
<dbReference type="PANTHER" id="PTHR43834">
    <property type="entry name" value="GTPASE DER"/>
    <property type="match status" value="1"/>
</dbReference>
<evidence type="ECO:0000256" key="5">
    <source>
        <dbReference type="ARBA" id="ARBA00022741"/>
    </source>
</evidence>
<feature type="domain" description="EngA-type G" evidence="12">
    <location>
        <begin position="176"/>
        <end position="352"/>
    </location>
</feature>
<feature type="binding site" evidence="9">
    <location>
        <begin position="11"/>
        <end position="18"/>
    </location>
    <ligand>
        <name>GTP</name>
        <dbReference type="ChEBI" id="CHEBI:37565"/>
        <label>1</label>
    </ligand>
</feature>
<feature type="domain" description="EngA-type G" evidence="12">
    <location>
        <begin position="5"/>
        <end position="168"/>
    </location>
</feature>
<organism evidence="13 14">
    <name type="scientific">Spiroplasma sabaudiense Ar-1343</name>
    <dbReference type="NCBI Taxonomy" id="1276257"/>
    <lineage>
        <taxon>Bacteria</taxon>
        <taxon>Bacillati</taxon>
        <taxon>Mycoplasmatota</taxon>
        <taxon>Mollicutes</taxon>
        <taxon>Entomoplasmatales</taxon>
        <taxon>Spiroplasmataceae</taxon>
        <taxon>Spiroplasma</taxon>
    </lineage>
</organism>
<dbReference type="CDD" id="cd01895">
    <property type="entry name" value="EngA2"/>
    <property type="match status" value="1"/>
</dbReference>
<dbReference type="KEGG" id="ssab:SSABA_v1c02530"/>
<dbReference type="InterPro" id="IPR032859">
    <property type="entry name" value="KH_dom-like"/>
</dbReference>
<comment type="subunit">
    <text evidence="9">Associates with the 50S ribosomal subunit.</text>
</comment>
<dbReference type="NCBIfam" id="TIGR03594">
    <property type="entry name" value="GTPase_EngA"/>
    <property type="match status" value="1"/>
</dbReference>
<feature type="binding site" evidence="9">
    <location>
        <begin position="229"/>
        <end position="233"/>
    </location>
    <ligand>
        <name>GTP</name>
        <dbReference type="ChEBI" id="CHEBI:37565"/>
        <label>2</label>
    </ligand>
</feature>
<dbReference type="FunFam" id="3.40.50.300:FF:000040">
    <property type="entry name" value="GTPase Der"/>
    <property type="match status" value="1"/>
</dbReference>
<evidence type="ECO:0000256" key="3">
    <source>
        <dbReference type="ARBA" id="ARBA00022517"/>
    </source>
</evidence>
<dbReference type="GO" id="GO:0005525">
    <property type="term" value="F:GTP binding"/>
    <property type="evidence" value="ECO:0007669"/>
    <property type="project" value="UniProtKB-UniRule"/>
</dbReference>
<dbReference type="InterPro" id="IPR015946">
    <property type="entry name" value="KH_dom-like_a/b"/>
</dbReference>